<proteinExistence type="inferred from homology"/>
<dbReference type="RefSeq" id="WP_168719882.1">
    <property type="nucleotide sequence ID" value="NZ_CP042909.1"/>
</dbReference>
<evidence type="ECO:0008006" key="10">
    <source>
        <dbReference type="Google" id="ProtNLM"/>
    </source>
</evidence>
<evidence type="ECO:0000256" key="5">
    <source>
        <dbReference type="ARBA" id="ARBA00022989"/>
    </source>
</evidence>
<evidence type="ECO:0000313" key="8">
    <source>
        <dbReference type="EMBL" id="QJA06531.1"/>
    </source>
</evidence>
<dbReference type="Proteomes" id="UP000501253">
    <property type="component" value="Chromosome"/>
</dbReference>
<organism evidence="8 9">
    <name type="scientific">Thermosulfurimonas marina</name>
    <dbReference type="NCBI Taxonomy" id="2047767"/>
    <lineage>
        <taxon>Bacteria</taxon>
        <taxon>Pseudomonadati</taxon>
        <taxon>Thermodesulfobacteriota</taxon>
        <taxon>Thermodesulfobacteria</taxon>
        <taxon>Thermodesulfobacteriales</taxon>
        <taxon>Thermodesulfobacteriaceae</taxon>
        <taxon>Thermosulfurimonas</taxon>
    </lineage>
</organism>
<dbReference type="Pfam" id="PF03916">
    <property type="entry name" value="NrfD"/>
    <property type="match status" value="1"/>
</dbReference>
<feature type="transmembrane region" description="Helical" evidence="7">
    <location>
        <begin position="216"/>
        <end position="239"/>
    </location>
</feature>
<keyword evidence="6 7" id="KW-0472">Membrane</keyword>
<evidence type="ECO:0000256" key="7">
    <source>
        <dbReference type="SAM" id="Phobius"/>
    </source>
</evidence>
<keyword evidence="5 7" id="KW-1133">Transmembrane helix</keyword>
<dbReference type="EMBL" id="CP042909">
    <property type="protein sequence ID" value="QJA06531.1"/>
    <property type="molecule type" value="Genomic_DNA"/>
</dbReference>
<reference evidence="8 9" key="1">
    <citation type="submission" date="2019-08" db="EMBL/GenBank/DDBJ databases">
        <title>Complete genome sequence of Thermosulfurimonas marina SU872T, an anaerobic thermophilic chemolithoautotrophic bacterium isolated from a shallow marine hydrothermal vent.</title>
        <authorList>
            <person name="Allioux M."/>
            <person name="Jebbar M."/>
            <person name="Slobodkina G."/>
            <person name="Slobodkin A."/>
            <person name="Moalic Y."/>
            <person name="Frolova A."/>
            <person name="Shao Z."/>
            <person name="Alain K."/>
        </authorList>
    </citation>
    <scope>NUCLEOTIDE SEQUENCE [LARGE SCALE GENOMIC DNA]</scope>
    <source>
        <strain evidence="8 9">SU872</strain>
    </source>
</reference>
<feature type="transmembrane region" description="Helical" evidence="7">
    <location>
        <begin position="251"/>
        <end position="277"/>
    </location>
</feature>
<evidence type="ECO:0000256" key="6">
    <source>
        <dbReference type="ARBA" id="ARBA00023136"/>
    </source>
</evidence>
<protein>
    <recommendedName>
        <fullName evidence="10">Molybdopterin oxidoreductase</fullName>
    </recommendedName>
</protein>
<feature type="transmembrane region" description="Helical" evidence="7">
    <location>
        <begin position="45"/>
        <end position="69"/>
    </location>
</feature>
<evidence type="ECO:0000256" key="1">
    <source>
        <dbReference type="ARBA" id="ARBA00004651"/>
    </source>
</evidence>
<evidence type="ECO:0000256" key="3">
    <source>
        <dbReference type="ARBA" id="ARBA00022475"/>
    </source>
</evidence>
<dbReference type="InterPro" id="IPR052049">
    <property type="entry name" value="Electron_transfer_protein"/>
</dbReference>
<dbReference type="AlphaFoldDB" id="A0A6H1WTM9"/>
<gene>
    <name evidence="8" type="ORF">FVE67_06860</name>
</gene>
<feature type="transmembrane region" description="Helical" evidence="7">
    <location>
        <begin position="376"/>
        <end position="393"/>
    </location>
</feature>
<evidence type="ECO:0000256" key="4">
    <source>
        <dbReference type="ARBA" id="ARBA00022692"/>
    </source>
</evidence>
<dbReference type="InterPro" id="IPR005614">
    <property type="entry name" value="NrfD-like"/>
</dbReference>
<name>A0A6H1WTM9_9BACT</name>
<feature type="transmembrane region" description="Helical" evidence="7">
    <location>
        <begin position="119"/>
        <end position="141"/>
    </location>
</feature>
<comment type="similarity">
    <text evidence="2">Belongs to the NrfD family.</text>
</comment>
<dbReference type="PANTHER" id="PTHR34856:SF2">
    <property type="entry name" value="PROTEIN NRFD"/>
    <property type="match status" value="1"/>
</dbReference>
<dbReference type="PANTHER" id="PTHR34856">
    <property type="entry name" value="PROTEIN NRFD"/>
    <property type="match status" value="1"/>
</dbReference>
<accession>A0A6H1WTM9</accession>
<evidence type="ECO:0000256" key="2">
    <source>
        <dbReference type="ARBA" id="ARBA00008929"/>
    </source>
</evidence>
<keyword evidence="9" id="KW-1185">Reference proteome</keyword>
<feature type="transmembrane region" description="Helical" evidence="7">
    <location>
        <begin position="297"/>
        <end position="318"/>
    </location>
</feature>
<feature type="transmembrane region" description="Helical" evidence="7">
    <location>
        <begin position="325"/>
        <end position="345"/>
    </location>
</feature>
<feature type="transmembrane region" description="Helical" evidence="7">
    <location>
        <begin position="180"/>
        <end position="204"/>
    </location>
</feature>
<dbReference type="GO" id="GO:0005886">
    <property type="term" value="C:plasma membrane"/>
    <property type="evidence" value="ECO:0007669"/>
    <property type="project" value="UniProtKB-SubCell"/>
</dbReference>
<feature type="transmembrane region" description="Helical" evidence="7">
    <location>
        <begin position="81"/>
        <end position="99"/>
    </location>
</feature>
<dbReference type="Gene3D" id="1.20.1630.10">
    <property type="entry name" value="Formate dehydrogenase/DMSO reductase domain"/>
    <property type="match status" value="1"/>
</dbReference>
<feature type="transmembrane region" description="Helical" evidence="7">
    <location>
        <begin position="7"/>
        <end position="25"/>
    </location>
</feature>
<keyword evidence="4 7" id="KW-0812">Transmembrane</keyword>
<keyword evidence="3" id="KW-1003">Cell membrane</keyword>
<comment type="subcellular location">
    <subcellularLocation>
        <location evidence="1">Cell membrane</location>
        <topology evidence="1">Multi-pass membrane protein</topology>
    </subcellularLocation>
</comment>
<dbReference type="KEGG" id="tmai:FVE67_06860"/>
<evidence type="ECO:0000313" key="9">
    <source>
        <dbReference type="Proteomes" id="UP000501253"/>
    </source>
</evidence>
<sequence length="404" mass="45389">MRDGLKKLVWLVAIVLFVVGFYGLYARLTYGHRMADYGSYVTWGLWVAAYIYFIGLSAGAFSLSTLVYVFGVKRLERIGKLALWTAFACLIAALLSIWFDIGHLWRAWRIPTHWPVSMMSWMAVLYSAYFLLILVEIWFAMRKDLVERAQQGSAFCSFLTFGSRDTSPEALARDKKVLKVLGIIGIPLATAFHGGVGTLFAVVAAKHHWHSGLTPIVFLVGALLSGAGLLIFATYIWGPEEEAERNEMIKFMGYILIGLICFDFLLEIAEFLVGSYAKVPEEYLPIRYIILGYYGKYWYTFWIVHFLGGVILPILLAWSRKPGAVALAGLLVAVTFLSVRLNIVVPGQVVPEIKGLEWAFFGPGLKYFYFPTLEEWLLTAWVTGLGMLIFLVGEKLLPVSANKN</sequence>